<feature type="compositionally biased region" description="Polar residues" evidence="1">
    <location>
        <begin position="93"/>
        <end position="107"/>
    </location>
</feature>
<keyword evidence="3" id="KW-1185">Reference proteome</keyword>
<name>A0A1S2Z5E7_CICAR</name>
<reference evidence="4" key="1">
    <citation type="submission" date="2025-08" db="UniProtKB">
        <authorList>
            <consortium name="RefSeq"/>
        </authorList>
    </citation>
    <scope>IDENTIFICATION</scope>
    <source>
        <tissue evidence="4">Etiolated seedlings</tissue>
    </source>
</reference>
<dbReference type="AlphaFoldDB" id="A0A1S2Z5E7"/>
<organism evidence="3 4">
    <name type="scientific">Cicer arietinum</name>
    <name type="common">Chickpea</name>
    <name type="synonym">Garbanzo</name>
    <dbReference type="NCBI Taxonomy" id="3827"/>
    <lineage>
        <taxon>Eukaryota</taxon>
        <taxon>Viridiplantae</taxon>
        <taxon>Streptophyta</taxon>
        <taxon>Embryophyta</taxon>
        <taxon>Tracheophyta</taxon>
        <taxon>Spermatophyta</taxon>
        <taxon>Magnoliopsida</taxon>
        <taxon>eudicotyledons</taxon>
        <taxon>Gunneridae</taxon>
        <taxon>Pentapetalae</taxon>
        <taxon>rosids</taxon>
        <taxon>fabids</taxon>
        <taxon>Fabales</taxon>
        <taxon>Fabaceae</taxon>
        <taxon>Papilionoideae</taxon>
        <taxon>50 kb inversion clade</taxon>
        <taxon>NPAAA clade</taxon>
        <taxon>Hologalegina</taxon>
        <taxon>IRL clade</taxon>
        <taxon>Cicereae</taxon>
        <taxon>Cicer</taxon>
    </lineage>
</organism>
<gene>
    <name evidence="4" type="primary">LOC101499670</name>
</gene>
<dbReference type="Proteomes" id="UP000087171">
    <property type="component" value="Unplaced"/>
</dbReference>
<evidence type="ECO:0000313" key="3">
    <source>
        <dbReference type="Proteomes" id="UP000087171"/>
    </source>
</evidence>
<sequence length="189" mass="21449">MARILVLVLLQVSFFAVFAKEFDNLKHKHHYHHHHHYHQLAPTPAPVQPPSLTAIQSLHLSESIYKRHHHLSAAAPTPAHVSHHNHHHHHKSTPSNAPTYFLSTSYELSKEHKHHKHHHHKSSAPSPAPTHGHVHAPSLAPTRPPFPFDTTIISLSTSYEEGLDHKQNKHPKRHKHHHHHSSSPAPSPA</sequence>
<evidence type="ECO:0000256" key="2">
    <source>
        <dbReference type="SAM" id="SignalP"/>
    </source>
</evidence>
<evidence type="ECO:0000256" key="1">
    <source>
        <dbReference type="SAM" id="MobiDB-lite"/>
    </source>
</evidence>
<keyword evidence="2" id="KW-0732">Signal</keyword>
<protein>
    <submittedName>
        <fullName evidence="4">Uncharacterized histidine-rich protein DDB_G0274557-like</fullName>
    </submittedName>
</protein>
<feature type="compositionally biased region" description="Basic residues" evidence="1">
    <location>
        <begin position="81"/>
        <end position="92"/>
    </location>
</feature>
<proteinExistence type="predicted"/>
<feature type="signal peptide" evidence="2">
    <location>
        <begin position="1"/>
        <end position="19"/>
    </location>
</feature>
<accession>A0A1S2Z5E7</accession>
<feature type="region of interest" description="Disordered" evidence="1">
    <location>
        <begin position="160"/>
        <end position="189"/>
    </location>
</feature>
<dbReference type="RefSeq" id="XP_004515381.1">
    <property type="nucleotide sequence ID" value="XM_004515324.1"/>
</dbReference>
<feature type="chain" id="PRO_5010383446" evidence="2">
    <location>
        <begin position="20"/>
        <end position="189"/>
    </location>
</feature>
<feature type="compositionally biased region" description="Basic residues" evidence="1">
    <location>
        <begin position="111"/>
        <end position="122"/>
    </location>
</feature>
<feature type="compositionally biased region" description="Basic residues" evidence="1">
    <location>
        <begin position="167"/>
        <end position="181"/>
    </location>
</feature>
<feature type="region of interest" description="Disordered" evidence="1">
    <location>
        <begin position="72"/>
        <end position="147"/>
    </location>
</feature>
<evidence type="ECO:0000313" key="4">
    <source>
        <dbReference type="RefSeq" id="XP_004515381.1"/>
    </source>
</evidence>
<dbReference type="PaxDb" id="3827-XP_004515381.1"/>